<keyword evidence="2" id="KW-1185">Reference proteome</keyword>
<dbReference type="EMBL" id="PVLQ01000108">
    <property type="protein sequence ID" value="PRD63989.1"/>
    <property type="molecule type" value="Genomic_DNA"/>
</dbReference>
<protein>
    <submittedName>
        <fullName evidence="1">Uncharacterized protein</fullName>
    </submittedName>
</protein>
<dbReference type="Proteomes" id="UP000238589">
    <property type="component" value="Unassembled WGS sequence"/>
</dbReference>
<name>A0A2S9K0N9_9BURK</name>
<proteinExistence type="predicted"/>
<accession>A0A2S9K0N9</accession>
<reference evidence="1 2" key="1">
    <citation type="submission" date="2018-03" db="EMBL/GenBank/DDBJ databases">
        <title>Comparative genomics illustrates the genes involved in a hyperalkaliphilic mechanisms of Serpentinomonas isolated from highly-alkaline calcium-rich serpentinized springs.</title>
        <authorList>
            <person name="Suzuki S."/>
            <person name="Ishii S."/>
            <person name="Walworth N."/>
            <person name="Bird L."/>
            <person name="Kuenen J.G."/>
            <person name="Nealson K.H."/>
        </authorList>
    </citation>
    <scope>NUCLEOTIDE SEQUENCE [LARGE SCALE GENOMIC DNA]</scope>
    <source>
        <strain evidence="1 2">P1</strain>
    </source>
</reference>
<organism evidence="1 2">
    <name type="scientific">Malikia granosa</name>
    <dbReference type="NCBI Taxonomy" id="263067"/>
    <lineage>
        <taxon>Bacteria</taxon>
        <taxon>Pseudomonadati</taxon>
        <taxon>Pseudomonadota</taxon>
        <taxon>Betaproteobacteria</taxon>
        <taxon>Burkholderiales</taxon>
        <taxon>Comamonadaceae</taxon>
        <taxon>Malikia</taxon>
    </lineage>
</organism>
<evidence type="ECO:0000313" key="2">
    <source>
        <dbReference type="Proteomes" id="UP000238589"/>
    </source>
</evidence>
<comment type="caution">
    <text evidence="1">The sequence shown here is derived from an EMBL/GenBank/DDBJ whole genome shotgun (WGS) entry which is preliminary data.</text>
</comment>
<gene>
    <name evidence="1" type="ORF">C6P64_16785</name>
</gene>
<sequence>MPGLIDEEFREHRLHAENELGAWLLRVKSVRRQQTDLVLVQFRQKVEGFARTARQTALLVTYQYVDFSGTDQLAQLLVSTALVGLV</sequence>
<dbReference type="AlphaFoldDB" id="A0A2S9K0N9"/>
<evidence type="ECO:0000313" key="1">
    <source>
        <dbReference type="EMBL" id="PRD63989.1"/>
    </source>
</evidence>